<keyword evidence="1" id="KW-0812">Transmembrane</keyword>
<name>A0A3L9ZB93_9FLAO</name>
<evidence type="ECO:0000313" key="2">
    <source>
        <dbReference type="EMBL" id="RMA67718.1"/>
    </source>
</evidence>
<accession>A0A3L9ZB93</accession>
<comment type="caution">
    <text evidence="2">The sequence shown here is derived from an EMBL/GenBank/DDBJ whole genome shotgun (WGS) entry which is preliminary data.</text>
</comment>
<organism evidence="2 3">
    <name type="scientific">Ulvibacter antarcticus</name>
    <dbReference type="NCBI Taxonomy" id="442714"/>
    <lineage>
        <taxon>Bacteria</taxon>
        <taxon>Pseudomonadati</taxon>
        <taxon>Bacteroidota</taxon>
        <taxon>Flavobacteriia</taxon>
        <taxon>Flavobacteriales</taxon>
        <taxon>Flavobacteriaceae</taxon>
        <taxon>Ulvibacter</taxon>
    </lineage>
</organism>
<evidence type="ECO:0000256" key="1">
    <source>
        <dbReference type="SAM" id="Phobius"/>
    </source>
</evidence>
<gene>
    <name evidence="2" type="ORF">BXY75_0028</name>
</gene>
<evidence type="ECO:0000313" key="3">
    <source>
        <dbReference type="Proteomes" id="UP000271339"/>
    </source>
</evidence>
<feature type="transmembrane region" description="Helical" evidence="1">
    <location>
        <begin position="50"/>
        <end position="68"/>
    </location>
</feature>
<keyword evidence="1" id="KW-0472">Membrane</keyword>
<sequence>MIWISQTTIPGIISGMIPYVVGLLLLIVFVIDITLILIFRKKIKSLKSKVISLIIGFFIYELVMWVLGGDIVLFESFKKSFTENTDGAFSFSSIFALLIILGLIFINKRITDKKTLHNHV</sequence>
<feature type="transmembrane region" description="Helical" evidence="1">
    <location>
        <begin position="16"/>
        <end position="38"/>
    </location>
</feature>
<feature type="transmembrane region" description="Helical" evidence="1">
    <location>
        <begin position="88"/>
        <end position="106"/>
    </location>
</feature>
<reference evidence="2 3" key="1">
    <citation type="submission" date="2018-10" db="EMBL/GenBank/DDBJ databases">
        <title>Genomic Encyclopedia of Archaeal and Bacterial Type Strains, Phase II (KMG-II): from individual species to whole genera.</title>
        <authorList>
            <person name="Goeker M."/>
        </authorList>
    </citation>
    <scope>NUCLEOTIDE SEQUENCE [LARGE SCALE GENOMIC DNA]</scope>
    <source>
        <strain evidence="2 3">DSM 23424</strain>
    </source>
</reference>
<dbReference type="EMBL" id="REFC01000001">
    <property type="protein sequence ID" value="RMA67718.1"/>
    <property type="molecule type" value="Genomic_DNA"/>
</dbReference>
<keyword evidence="1" id="KW-1133">Transmembrane helix</keyword>
<dbReference type="AlphaFoldDB" id="A0A3L9ZB93"/>
<dbReference type="RefSeq" id="WP_121905684.1">
    <property type="nucleotide sequence ID" value="NZ_REFC01000001.1"/>
</dbReference>
<protein>
    <submittedName>
        <fullName evidence="2">Uncharacterized protein</fullName>
    </submittedName>
</protein>
<proteinExistence type="predicted"/>
<dbReference type="Proteomes" id="UP000271339">
    <property type="component" value="Unassembled WGS sequence"/>
</dbReference>
<keyword evidence="3" id="KW-1185">Reference proteome</keyword>